<dbReference type="Pfam" id="PF01555">
    <property type="entry name" value="N6_N4_Mtase"/>
    <property type="match status" value="1"/>
</dbReference>
<comment type="similarity">
    <text evidence="3">Belongs to the N(4)/N(6)-methyltransferase family.</text>
</comment>
<keyword evidence="2" id="KW-0808">Transferase</keyword>
<feature type="domain" description="DNA methylase N-4/N-6" evidence="5">
    <location>
        <begin position="19"/>
        <end position="98"/>
    </location>
</feature>
<comment type="caution">
    <text evidence="6">The sequence shown here is derived from an EMBL/GenBank/DDBJ whole genome shotgun (WGS) entry which is preliminary data.</text>
</comment>
<dbReference type="InterPro" id="IPR029063">
    <property type="entry name" value="SAM-dependent_MTases_sf"/>
</dbReference>
<accession>A0ABW1G2X3</accession>
<keyword evidence="7" id="KW-1185">Reference proteome</keyword>
<dbReference type="InterPro" id="IPR002941">
    <property type="entry name" value="DNA_methylase_N4/N6"/>
</dbReference>
<dbReference type="Gene3D" id="3.40.50.150">
    <property type="entry name" value="Vaccinia Virus protein VP39"/>
    <property type="match status" value="2"/>
</dbReference>
<dbReference type="GO" id="GO:0008168">
    <property type="term" value="F:methyltransferase activity"/>
    <property type="evidence" value="ECO:0007669"/>
    <property type="project" value="UniProtKB-KW"/>
</dbReference>
<dbReference type="EMBL" id="JBHSQJ010000046">
    <property type="protein sequence ID" value="MFC5907922.1"/>
    <property type="molecule type" value="Genomic_DNA"/>
</dbReference>
<evidence type="ECO:0000313" key="7">
    <source>
        <dbReference type="Proteomes" id="UP001596174"/>
    </source>
</evidence>
<evidence type="ECO:0000256" key="4">
    <source>
        <dbReference type="SAM" id="MobiDB-lite"/>
    </source>
</evidence>
<evidence type="ECO:0000256" key="1">
    <source>
        <dbReference type="ARBA" id="ARBA00022603"/>
    </source>
</evidence>
<evidence type="ECO:0000256" key="2">
    <source>
        <dbReference type="ARBA" id="ARBA00022679"/>
    </source>
</evidence>
<evidence type="ECO:0000259" key="5">
    <source>
        <dbReference type="Pfam" id="PF01555"/>
    </source>
</evidence>
<evidence type="ECO:0000256" key="3">
    <source>
        <dbReference type="RuleBase" id="RU362026"/>
    </source>
</evidence>
<name>A0ABW1G2X3_9ACTN</name>
<evidence type="ECO:0000313" key="6">
    <source>
        <dbReference type="EMBL" id="MFC5907922.1"/>
    </source>
</evidence>
<keyword evidence="1 6" id="KW-0489">Methyltransferase</keyword>
<dbReference type="RefSeq" id="WP_380582829.1">
    <property type="nucleotide sequence ID" value="NZ_JBHSQJ010000046.1"/>
</dbReference>
<dbReference type="Proteomes" id="UP001596174">
    <property type="component" value="Unassembled WGS sequence"/>
</dbReference>
<dbReference type="PRINTS" id="PR00508">
    <property type="entry name" value="S21N4MTFRASE"/>
</dbReference>
<organism evidence="6 7">
    <name type="scientific">Streptacidiphilus monticola</name>
    <dbReference type="NCBI Taxonomy" id="2161674"/>
    <lineage>
        <taxon>Bacteria</taxon>
        <taxon>Bacillati</taxon>
        <taxon>Actinomycetota</taxon>
        <taxon>Actinomycetes</taxon>
        <taxon>Kitasatosporales</taxon>
        <taxon>Streptomycetaceae</taxon>
        <taxon>Streptacidiphilus</taxon>
    </lineage>
</organism>
<sequence length="329" mass="35636">MSHPEPSTRERAPLTLAQLPTSVWVTAQQDARTQRKDRYLPESVEHPGKMLPAIGRHAIRAYTRPGDTVLDPMCGIGTTLVEAVHLGRHAIGIELEHRWPPIARGNLRLAHDQGATGAGTVYQGDARHTASLIDPEQHGLAQLLLTSPPYGSSLHGHIRSTRDTGEPGIRKFHHTYGTSPANLAHAPTDTLLASFTTILASCRPLLADGATVAVTARPWRERGELVDLPTAVLAAGQAAGLVPVERCVALLAGVRDGHLVARGSFYQLRNIREARARGVPMHLIVHEDVLVFTLSRTANLRPDGRSSRTVVPDGTPPDPWADAARWTPR</sequence>
<feature type="region of interest" description="Disordered" evidence="4">
    <location>
        <begin position="303"/>
        <end position="329"/>
    </location>
</feature>
<gene>
    <name evidence="6" type="ORF">ACFP3V_11930</name>
</gene>
<dbReference type="InterPro" id="IPR001091">
    <property type="entry name" value="RM_Methyltransferase"/>
</dbReference>
<proteinExistence type="inferred from homology"/>
<dbReference type="SUPFAM" id="SSF53335">
    <property type="entry name" value="S-adenosyl-L-methionine-dependent methyltransferases"/>
    <property type="match status" value="2"/>
</dbReference>
<reference evidence="7" key="1">
    <citation type="journal article" date="2019" name="Int. J. Syst. Evol. Microbiol.">
        <title>The Global Catalogue of Microorganisms (GCM) 10K type strain sequencing project: providing services to taxonomists for standard genome sequencing and annotation.</title>
        <authorList>
            <consortium name="The Broad Institute Genomics Platform"/>
            <consortium name="The Broad Institute Genome Sequencing Center for Infectious Disease"/>
            <person name="Wu L."/>
            <person name="Ma J."/>
        </authorList>
    </citation>
    <scope>NUCLEOTIDE SEQUENCE [LARGE SCALE GENOMIC DNA]</scope>
    <source>
        <strain evidence="7">JCM 4816</strain>
    </source>
</reference>
<protein>
    <recommendedName>
        <fullName evidence="3">Methyltransferase</fullName>
        <ecNumber evidence="3">2.1.1.-</ecNumber>
    </recommendedName>
</protein>
<dbReference type="EC" id="2.1.1.-" evidence="3"/>
<dbReference type="GO" id="GO:0032259">
    <property type="term" value="P:methylation"/>
    <property type="evidence" value="ECO:0007669"/>
    <property type="project" value="UniProtKB-KW"/>
</dbReference>